<evidence type="ECO:0000256" key="6">
    <source>
        <dbReference type="SAM" id="MobiDB-lite"/>
    </source>
</evidence>
<dbReference type="OrthoDB" id="163794at2759"/>
<dbReference type="GO" id="GO:0016020">
    <property type="term" value="C:membrane"/>
    <property type="evidence" value="ECO:0007669"/>
    <property type="project" value="UniProtKB-SubCell"/>
</dbReference>
<dbReference type="Proteomes" id="UP001061958">
    <property type="component" value="Unassembled WGS sequence"/>
</dbReference>
<dbReference type="PANTHER" id="PTHR21346:SF10">
    <property type="entry name" value="TRANSMEMBRANE PROTEIN"/>
    <property type="match status" value="1"/>
</dbReference>
<evidence type="ECO:0000256" key="1">
    <source>
        <dbReference type="ARBA" id="ARBA00004370"/>
    </source>
</evidence>
<evidence type="ECO:0000256" key="5">
    <source>
        <dbReference type="ARBA" id="ARBA00023136"/>
    </source>
</evidence>
<evidence type="ECO:0000313" key="8">
    <source>
        <dbReference type="Proteomes" id="UP001061958"/>
    </source>
</evidence>
<keyword evidence="5" id="KW-0472">Membrane</keyword>
<reference evidence="7" key="2">
    <citation type="submission" date="2022-01" db="EMBL/GenBank/DDBJ databases">
        <authorList>
            <person name="Hirooka S."/>
            <person name="Miyagishima S.Y."/>
        </authorList>
    </citation>
    <scope>NUCLEOTIDE SEQUENCE</scope>
    <source>
        <strain evidence="7">NBRC 102759</strain>
    </source>
</reference>
<gene>
    <name evidence="7" type="ORF">GpartN1_g5548.t1</name>
</gene>
<organism evidence="7 8">
    <name type="scientific">Galdieria partita</name>
    <dbReference type="NCBI Taxonomy" id="83374"/>
    <lineage>
        <taxon>Eukaryota</taxon>
        <taxon>Rhodophyta</taxon>
        <taxon>Bangiophyceae</taxon>
        <taxon>Galdieriales</taxon>
        <taxon>Galdieriaceae</taxon>
        <taxon>Galdieria</taxon>
    </lineage>
</organism>
<evidence type="ECO:0000313" key="7">
    <source>
        <dbReference type="EMBL" id="GJQ13757.1"/>
    </source>
</evidence>
<evidence type="ECO:0008006" key="9">
    <source>
        <dbReference type="Google" id="ProtNLM"/>
    </source>
</evidence>
<comment type="caution">
    <text evidence="7">The sequence shown here is derived from an EMBL/GenBank/DDBJ whole genome shotgun (WGS) entry which is preliminary data.</text>
</comment>
<keyword evidence="3" id="KW-0812">Transmembrane</keyword>
<keyword evidence="8" id="KW-1185">Reference proteome</keyword>
<feature type="region of interest" description="Disordered" evidence="6">
    <location>
        <begin position="114"/>
        <end position="135"/>
    </location>
</feature>
<dbReference type="Pfam" id="PF04930">
    <property type="entry name" value="FUN14"/>
    <property type="match status" value="1"/>
</dbReference>
<comment type="similarity">
    <text evidence="2">Belongs to the FUN14 family.</text>
</comment>
<keyword evidence="4" id="KW-1133">Transmembrane helix</keyword>
<proteinExistence type="inferred from homology"/>
<protein>
    <recommendedName>
        <fullName evidence="9">FUN14 domain-containing protein 1</fullName>
    </recommendedName>
</protein>
<dbReference type="InterPro" id="IPR007014">
    <property type="entry name" value="FUN14"/>
</dbReference>
<evidence type="ECO:0000256" key="3">
    <source>
        <dbReference type="ARBA" id="ARBA00022692"/>
    </source>
</evidence>
<accession>A0A9C7Q1E0</accession>
<sequence length="249" mass="28652">MHMLEQICKVFNLLDKKKKGHCKVYSNENSIPWSILKSKDKSYRFLRTKRQEENSCLRDGAVALDWKISGGFFRCLLGAYQTCPIVRTESEARTVPLFVAHSVLEEPRSHSKFEKDSDLQLSERESRKSGEERHRDYNRVKSDWTKMRRSLYRDFVQPVGQQLSVGTCLGLATGYSLRRIGRFALFLIGTEILVLQLMAYKGWVTVHWNKLSRDLIPVLDKSVAESVIDILVYKMPFAAAFCAGLRLAP</sequence>
<dbReference type="EMBL" id="BQMJ01000047">
    <property type="protein sequence ID" value="GJQ13757.1"/>
    <property type="molecule type" value="Genomic_DNA"/>
</dbReference>
<name>A0A9C7Q1E0_9RHOD</name>
<comment type="subcellular location">
    <subcellularLocation>
        <location evidence="1">Membrane</location>
    </subcellularLocation>
</comment>
<evidence type="ECO:0000256" key="4">
    <source>
        <dbReference type="ARBA" id="ARBA00022989"/>
    </source>
</evidence>
<dbReference type="PANTHER" id="PTHR21346">
    <property type="entry name" value="FUN14 DOMAIN CONTAINING"/>
    <property type="match status" value="1"/>
</dbReference>
<evidence type="ECO:0000256" key="2">
    <source>
        <dbReference type="ARBA" id="ARBA00009160"/>
    </source>
</evidence>
<reference evidence="7" key="1">
    <citation type="journal article" date="2022" name="Proc. Natl. Acad. Sci. U.S.A.">
        <title>Life cycle and functional genomics of the unicellular red alga Galdieria for elucidating algal and plant evolution and industrial use.</title>
        <authorList>
            <person name="Hirooka S."/>
            <person name="Itabashi T."/>
            <person name="Ichinose T.M."/>
            <person name="Onuma R."/>
            <person name="Fujiwara T."/>
            <person name="Yamashita S."/>
            <person name="Jong L.W."/>
            <person name="Tomita R."/>
            <person name="Iwane A.H."/>
            <person name="Miyagishima S.Y."/>
        </authorList>
    </citation>
    <scope>NUCLEOTIDE SEQUENCE</scope>
    <source>
        <strain evidence="7">NBRC 102759</strain>
    </source>
</reference>
<dbReference type="AlphaFoldDB" id="A0A9C7Q1E0"/>